<feature type="signal peptide" evidence="1">
    <location>
        <begin position="1"/>
        <end position="15"/>
    </location>
</feature>
<reference evidence="2" key="1">
    <citation type="submission" date="2021-09" db="EMBL/GenBank/DDBJ databases">
        <authorList>
            <consortium name="AG Swart"/>
            <person name="Singh M."/>
            <person name="Singh A."/>
            <person name="Seah K."/>
            <person name="Emmerich C."/>
        </authorList>
    </citation>
    <scope>NUCLEOTIDE SEQUENCE</scope>
    <source>
        <strain evidence="2">ATCC30299</strain>
    </source>
</reference>
<keyword evidence="3" id="KW-1185">Reference proteome</keyword>
<protein>
    <recommendedName>
        <fullName evidence="4">Thioredoxin-like fold domain-containing protein</fullName>
    </recommendedName>
</protein>
<dbReference type="PANTHER" id="PTHR33875">
    <property type="entry name" value="OS09G0542200 PROTEIN"/>
    <property type="match status" value="1"/>
</dbReference>
<proteinExistence type="predicted"/>
<evidence type="ECO:0000313" key="3">
    <source>
        <dbReference type="Proteomes" id="UP001162131"/>
    </source>
</evidence>
<dbReference type="AlphaFoldDB" id="A0AAU9ISK0"/>
<name>A0AAU9ISK0_9CILI</name>
<dbReference type="EMBL" id="CAJZBQ010000004">
    <property type="protein sequence ID" value="CAG9311273.1"/>
    <property type="molecule type" value="Genomic_DNA"/>
</dbReference>
<evidence type="ECO:0000313" key="2">
    <source>
        <dbReference type="EMBL" id="CAG9311273.1"/>
    </source>
</evidence>
<dbReference type="PANTHER" id="PTHR33875:SF2">
    <property type="entry name" value="ACR183CP"/>
    <property type="match status" value="1"/>
</dbReference>
<comment type="caution">
    <text evidence="2">The sequence shown here is derived from an EMBL/GenBank/DDBJ whole genome shotgun (WGS) entry which is preliminary data.</text>
</comment>
<dbReference type="Gene3D" id="3.40.30.10">
    <property type="entry name" value="Glutaredoxin"/>
    <property type="match status" value="1"/>
</dbReference>
<evidence type="ECO:0000256" key="1">
    <source>
        <dbReference type="SAM" id="SignalP"/>
    </source>
</evidence>
<evidence type="ECO:0008006" key="4">
    <source>
        <dbReference type="Google" id="ProtNLM"/>
    </source>
</evidence>
<dbReference type="Proteomes" id="UP001162131">
    <property type="component" value="Unassembled WGS sequence"/>
</dbReference>
<gene>
    <name evidence="2" type="ORF">BSTOLATCC_MIC3564</name>
</gene>
<feature type="chain" id="PRO_5043426223" description="Thioredoxin-like fold domain-containing protein" evidence="1">
    <location>
        <begin position="16"/>
        <end position="205"/>
    </location>
</feature>
<dbReference type="InterPro" id="IPR036249">
    <property type="entry name" value="Thioredoxin-like_sf"/>
</dbReference>
<organism evidence="2 3">
    <name type="scientific">Blepharisma stoltei</name>
    <dbReference type="NCBI Taxonomy" id="1481888"/>
    <lineage>
        <taxon>Eukaryota</taxon>
        <taxon>Sar</taxon>
        <taxon>Alveolata</taxon>
        <taxon>Ciliophora</taxon>
        <taxon>Postciliodesmatophora</taxon>
        <taxon>Heterotrichea</taxon>
        <taxon>Heterotrichida</taxon>
        <taxon>Blepharismidae</taxon>
        <taxon>Blepharisma</taxon>
    </lineage>
</organism>
<accession>A0AAU9ISK0</accession>
<dbReference type="SUPFAM" id="SSF52833">
    <property type="entry name" value="Thioredoxin-like"/>
    <property type="match status" value="1"/>
</dbReference>
<sequence length="205" mass="23052">MKLLLAVTIIACASATQWVPIATPSDGFAMGPVTTNYTLEVFYDHLCSDSAAAWPGLFQYWQQNKDWLQLVIHIHPLPYHYYAFIVGVAGRFIQLNYPQNFTDFVTWMFVHQDKYLDTALYWNLATIKSNLATDTQTATGAPFGQVSNALNNNAYYYDLGVSTTYAFTRGITGTPQYLINGIWSPDATNCETPSDWVTLFQAIKS</sequence>
<keyword evidence="1" id="KW-0732">Signal</keyword>